<keyword evidence="2" id="KW-1185">Reference proteome</keyword>
<sequence length="105" mass="11540">MTEEIRDGHPVAAHFPIRKTDVQINDGRLVVQTKLHSNGAPNKEKMIIVLCRHTVGTRRALGPGVVSCRRQVAVRPLSDTSTSFLSSGYSFSSRSLRGPPCEDQL</sequence>
<dbReference type="WBParaSite" id="nRc.2.0.1.t08780-RA">
    <property type="protein sequence ID" value="nRc.2.0.1.t08780-RA"/>
    <property type="gene ID" value="nRc.2.0.1.g08780"/>
</dbReference>
<protein>
    <submittedName>
        <fullName evidence="3">Uncharacterized protein</fullName>
    </submittedName>
</protein>
<name>A0A915I4L4_ROMCU</name>
<reference evidence="3" key="1">
    <citation type="submission" date="2022-11" db="UniProtKB">
        <authorList>
            <consortium name="WormBaseParasite"/>
        </authorList>
    </citation>
    <scope>IDENTIFICATION</scope>
</reference>
<feature type="compositionally biased region" description="Low complexity" evidence="1">
    <location>
        <begin position="79"/>
        <end position="98"/>
    </location>
</feature>
<accession>A0A915I4L4</accession>
<dbReference type="Proteomes" id="UP000887565">
    <property type="component" value="Unplaced"/>
</dbReference>
<evidence type="ECO:0000256" key="1">
    <source>
        <dbReference type="SAM" id="MobiDB-lite"/>
    </source>
</evidence>
<evidence type="ECO:0000313" key="2">
    <source>
        <dbReference type="Proteomes" id="UP000887565"/>
    </source>
</evidence>
<feature type="region of interest" description="Disordered" evidence="1">
    <location>
        <begin position="79"/>
        <end position="105"/>
    </location>
</feature>
<organism evidence="2 3">
    <name type="scientific">Romanomermis culicivorax</name>
    <name type="common">Nematode worm</name>
    <dbReference type="NCBI Taxonomy" id="13658"/>
    <lineage>
        <taxon>Eukaryota</taxon>
        <taxon>Metazoa</taxon>
        <taxon>Ecdysozoa</taxon>
        <taxon>Nematoda</taxon>
        <taxon>Enoplea</taxon>
        <taxon>Dorylaimia</taxon>
        <taxon>Mermithida</taxon>
        <taxon>Mermithoidea</taxon>
        <taxon>Mermithidae</taxon>
        <taxon>Romanomermis</taxon>
    </lineage>
</organism>
<proteinExistence type="predicted"/>
<dbReference type="AlphaFoldDB" id="A0A915I4L4"/>
<evidence type="ECO:0000313" key="3">
    <source>
        <dbReference type="WBParaSite" id="nRc.2.0.1.t08780-RA"/>
    </source>
</evidence>